<proteinExistence type="inferred from homology"/>
<dbReference type="STRING" id="1737425.GCA_900049755_00062"/>
<accession>A0A2Z3YX74</accession>
<feature type="region of interest" description="Disordered" evidence="6">
    <location>
        <begin position="1"/>
        <end position="30"/>
    </location>
</feature>
<dbReference type="GO" id="GO:0006282">
    <property type="term" value="P:regulation of DNA repair"/>
    <property type="evidence" value="ECO:0007669"/>
    <property type="project" value="UniProtKB-UniRule"/>
</dbReference>
<dbReference type="PANTHER" id="PTHR33602">
    <property type="entry name" value="REGULATORY PROTEIN RECX FAMILY PROTEIN"/>
    <property type="match status" value="1"/>
</dbReference>
<evidence type="ECO:0000313" key="9">
    <source>
        <dbReference type="Proteomes" id="UP000247696"/>
    </source>
</evidence>
<organism evidence="8 9">
    <name type="scientific">Corynebacterium provencense</name>
    <dbReference type="NCBI Taxonomy" id="1737425"/>
    <lineage>
        <taxon>Bacteria</taxon>
        <taxon>Bacillati</taxon>
        <taxon>Actinomycetota</taxon>
        <taxon>Actinomycetes</taxon>
        <taxon>Mycobacteriales</taxon>
        <taxon>Corynebacteriaceae</taxon>
        <taxon>Corynebacterium</taxon>
    </lineage>
</organism>
<keyword evidence="9" id="KW-1185">Reference proteome</keyword>
<dbReference type="InterPro" id="IPR053924">
    <property type="entry name" value="RecX_HTH_2nd"/>
</dbReference>
<reference evidence="9" key="1">
    <citation type="submission" date="2017-11" db="EMBL/GenBank/DDBJ databases">
        <title>Otitis media/interna in a cat caused by the recently described species Corynebacterium provencense.</title>
        <authorList>
            <person name="Kittl S."/>
            <person name="Brodard I."/>
            <person name="Rychener L."/>
            <person name="Jores J."/>
            <person name="Roosje P."/>
            <person name="Gobeli Brawand S."/>
        </authorList>
    </citation>
    <scope>NUCLEOTIDE SEQUENCE [LARGE SCALE GENOMIC DNA]</scope>
    <source>
        <strain evidence="9">17KM38</strain>
    </source>
</reference>
<sequence>MEKGNDGRGSAVGGSTGPAAGSGTGPDPELVSRLREAVAAVGRGAPLVDTGLEKRLAPLVSKANRLISHRDRSEAELRDRLTDALEPGEDPRLVDTVIRRCLDNGMLDDRRFATEWVRQRAHTRQRSIAVLRRELRDKGVSSTVIEEALGQITVDDQREILHALVGKKAATIRTAPADRADYDRMLRRIVGVAARRGFPQGESLTAARSALDSRIRELRGQDRNNGQ</sequence>
<dbReference type="InterPro" id="IPR036388">
    <property type="entry name" value="WH-like_DNA-bd_sf"/>
</dbReference>
<evidence type="ECO:0000256" key="5">
    <source>
        <dbReference type="HAMAP-Rule" id="MF_01114"/>
    </source>
</evidence>
<dbReference type="PANTHER" id="PTHR33602:SF1">
    <property type="entry name" value="REGULATORY PROTEIN RECX FAMILY PROTEIN"/>
    <property type="match status" value="1"/>
</dbReference>
<protein>
    <recommendedName>
        <fullName evidence="3 5">Regulatory protein RecX</fullName>
    </recommendedName>
</protein>
<evidence type="ECO:0000259" key="7">
    <source>
        <dbReference type="Pfam" id="PF02631"/>
    </source>
</evidence>
<dbReference type="RefSeq" id="WP_174217102.1">
    <property type="nucleotide sequence ID" value="NZ_CP024988.1"/>
</dbReference>
<feature type="domain" description="RecX second three-helical" evidence="7">
    <location>
        <begin position="108"/>
        <end position="149"/>
    </location>
</feature>
<evidence type="ECO:0000256" key="1">
    <source>
        <dbReference type="ARBA" id="ARBA00004496"/>
    </source>
</evidence>
<dbReference type="Pfam" id="PF02631">
    <property type="entry name" value="RecX_HTH2"/>
    <property type="match status" value="1"/>
</dbReference>
<name>A0A2Z3YX74_9CORY</name>
<dbReference type="GO" id="GO:0005737">
    <property type="term" value="C:cytoplasm"/>
    <property type="evidence" value="ECO:0007669"/>
    <property type="project" value="UniProtKB-SubCell"/>
</dbReference>
<evidence type="ECO:0000256" key="4">
    <source>
        <dbReference type="ARBA" id="ARBA00022490"/>
    </source>
</evidence>
<comment type="subcellular location">
    <subcellularLocation>
        <location evidence="1 5">Cytoplasm</location>
    </subcellularLocation>
</comment>
<evidence type="ECO:0000313" key="8">
    <source>
        <dbReference type="EMBL" id="AWT26033.1"/>
    </source>
</evidence>
<evidence type="ECO:0000256" key="3">
    <source>
        <dbReference type="ARBA" id="ARBA00018111"/>
    </source>
</evidence>
<keyword evidence="4 5" id="KW-0963">Cytoplasm</keyword>
<dbReference type="InterPro" id="IPR003783">
    <property type="entry name" value="Regulatory_RecX"/>
</dbReference>
<comment type="function">
    <text evidence="5">Modulates RecA activity.</text>
</comment>
<evidence type="ECO:0000256" key="6">
    <source>
        <dbReference type="SAM" id="MobiDB-lite"/>
    </source>
</evidence>
<dbReference type="HAMAP" id="MF_01114">
    <property type="entry name" value="RecX"/>
    <property type="match status" value="1"/>
</dbReference>
<gene>
    <name evidence="5 8" type="primary">recX</name>
    <name evidence="8" type="ORF">Csp1_12330</name>
</gene>
<dbReference type="EMBL" id="CP024988">
    <property type="protein sequence ID" value="AWT26033.1"/>
    <property type="molecule type" value="Genomic_DNA"/>
</dbReference>
<dbReference type="AlphaFoldDB" id="A0A2Z3YX74"/>
<dbReference type="KEGG" id="cpre:Csp1_12330"/>
<comment type="similarity">
    <text evidence="2 5">Belongs to the RecX family.</text>
</comment>
<dbReference type="Proteomes" id="UP000247696">
    <property type="component" value="Chromosome"/>
</dbReference>
<feature type="compositionally biased region" description="Gly residues" evidence="6">
    <location>
        <begin position="10"/>
        <end position="24"/>
    </location>
</feature>
<evidence type="ECO:0000256" key="2">
    <source>
        <dbReference type="ARBA" id="ARBA00009695"/>
    </source>
</evidence>
<dbReference type="Gene3D" id="1.10.10.10">
    <property type="entry name" value="Winged helix-like DNA-binding domain superfamily/Winged helix DNA-binding domain"/>
    <property type="match status" value="2"/>
</dbReference>